<evidence type="ECO:0000259" key="13">
    <source>
        <dbReference type="Pfam" id="PF03717"/>
    </source>
</evidence>
<feature type="domain" description="Penicillin-binding protein dimerisation" evidence="13">
    <location>
        <begin position="55"/>
        <end position="324"/>
    </location>
</feature>
<dbReference type="GO" id="GO:0008360">
    <property type="term" value="P:regulation of cell shape"/>
    <property type="evidence" value="ECO:0007669"/>
    <property type="project" value="UniProtKB-KW"/>
</dbReference>
<evidence type="ECO:0000259" key="12">
    <source>
        <dbReference type="Pfam" id="PF00905"/>
    </source>
</evidence>
<evidence type="ECO:0000256" key="11">
    <source>
        <dbReference type="SAM" id="Phobius"/>
    </source>
</evidence>
<dbReference type="InterPro" id="IPR001460">
    <property type="entry name" value="PCN-bd_Tpept"/>
</dbReference>
<organism evidence="14 15">
    <name type="scientific">Clostridium muellerianum</name>
    <dbReference type="NCBI Taxonomy" id="2716538"/>
    <lineage>
        <taxon>Bacteria</taxon>
        <taxon>Bacillati</taxon>
        <taxon>Bacillota</taxon>
        <taxon>Clostridia</taxon>
        <taxon>Eubacteriales</taxon>
        <taxon>Clostridiaceae</taxon>
        <taxon>Clostridium</taxon>
    </lineage>
</organism>
<comment type="similarity">
    <text evidence="3">Belongs to the transpeptidase family.</text>
</comment>
<keyword evidence="7" id="KW-0573">Peptidoglycan synthesis</keyword>
<dbReference type="Gene3D" id="3.40.710.10">
    <property type="entry name" value="DD-peptidase/beta-lactamase superfamily"/>
    <property type="match status" value="2"/>
</dbReference>
<accession>A0A7Y0EJD7</accession>
<evidence type="ECO:0000313" key="14">
    <source>
        <dbReference type="EMBL" id="NMM64535.1"/>
    </source>
</evidence>
<evidence type="ECO:0000256" key="7">
    <source>
        <dbReference type="ARBA" id="ARBA00022984"/>
    </source>
</evidence>
<dbReference type="InterPro" id="IPR036138">
    <property type="entry name" value="PBP_dimer_sf"/>
</dbReference>
<keyword evidence="5 11" id="KW-0812">Transmembrane</keyword>
<comment type="caution">
    <text evidence="14">The sequence shown here is derived from an EMBL/GenBank/DDBJ whole genome shotgun (WGS) entry which is preliminary data.</text>
</comment>
<keyword evidence="6" id="KW-0133">Cell shape</keyword>
<protein>
    <submittedName>
        <fullName evidence="14">Penicillin-binding protein</fullName>
    </submittedName>
</protein>
<dbReference type="InterPro" id="IPR012338">
    <property type="entry name" value="Beta-lactam/transpept-like"/>
</dbReference>
<reference evidence="14 15" key="1">
    <citation type="submission" date="2020-06" db="EMBL/GenBank/DDBJ databases">
        <title>Complete Genome Sequence of Clostridium muelleri sp. nov. P21T, an Acid-Alcohol Producing Acetogen Isolated from Old Hay.</title>
        <authorList>
            <person name="Duncan K.E."/>
            <person name="Tanner R.S."/>
        </authorList>
    </citation>
    <scope>NUCLEOTIDE SEQUENCE [LARGE SCALE GENOMIC DNA]</scope>
    <source>
        <strain evidence="14 15">P21</strain>
    </source>
</reference>
<keyword evidence="9 11" id="KW-0472">Membrane</keyword>
<evidence type="ECO:0000256" key="4">
    <source>
        <dbReference type="ARBA" id="ARBA00022475"/>
    </source>
</evidence>
<dbReference type="Gene3D" id="1.10.10.1230">
    <property type="entry name" value="Penicillin-binding protein, N-terminal non-catalytic domain, head sub-domain"/>
    <property type="match status" value="1"/>
</dbReference>
<evidence type="ECO:0000256" key="3">
    <source>
        <dbReference type="ARBA" id="ARBA00007171"/>
    </source>
</evidence>
<dbReference type="AlphaFoldDB" id="A0A7Y0EJD7"/>
<evidence type="ECO:0000313" key="15">
    <source>
        <dbReference type="Proteomes" id="UP000537131"/>
    </source>
</evidence>
<evidence type="ECO:0000256" key="1">
    <source>
        <dbReference type="ARBA" id="ARBA00004167"/>
    </source>
</evidence>
<keyword evidence="15" id="KW-1185">Reference proteome</keyword>
<dbReference type="Gene3D" id="3.90.1310.10">
    <property type="entry name" value="Penicillin-binding protein 2a (Domain 2)"/>
    <property type="match status" value="1"/>
</dbReference>
<sequence length="895" mass="98828">MVGKKEKKFTRYTVLIVIMVIVFTAISSKLVILQILDGETYAEKANNKSIREIPEAAPRGNILDKNGSVLASSNIAYILVYNQTDESDKHFFDTMSKVFDLLDKNGETQKDDFELKINPFSFQFRGDDEETKRALEIKFKTDRGFADEIKNKLYKGKKGELTKAEKAKVDEELLKITPEETFKKLVKQYKIDDKKYTIDQQRRFMIIKDTLKMNSFSGYKPAVVANNIKKDTAFKFYQLLNDFPGIDVTTQPMRSYPNGEVASSVLGYISKIGAGDDKYAEKGYDTSTDYVGQSGIEAAFEDRLKGSKGGEIVKLNKQGRILERLGKRDPYPGQTVQLTIDKDVQAATEKALDDRMNYLRANPSEQLGSYTANATRGAAVAIDVNTGAVIALASRPGFDPNAFAAPGGLSSDLYNKYYPDVTEEGKEYIERMGISGESEEDTLNKLFPVDRSVKGKTVRQDAKDILPKPLFNYATQSRSMPGSTFKMMTAIAGLESGVITPDFGVDDEMYFDKGGGLSGRVYFRNDGPNGWVDLAKAIEKSSNPYFMTVGKMLRNQYGDDILAKYAWKFGLGADPTSDSKKSTGIEIPEAFGQVYNLWSLKNSYSQTYLWTTMEKLKAGSDDRGNKFTPIDLYDRDSDSSKIKSIKGDIKKQIQSSIKDGEKAFNKDTYKSLISSLIQTDPQYKDKNISEKEIKSMISAIYYVTVSDANSQIRAGFSMYDASIGQGIDAFTPVQIANYIATIANGGTRYSVHLVDKFLDANGKLIEQVKPEVAEKTGVKPETLEAVKAGMNAVNEKGTAAQAFQGFTIPTAGKTGTATIANDQGDFGRTDTAVYVGFAPSDKPQIAVCVMLYDGGHGSGAAYVARSMYESYFKINTNTKSNTNSDSNNTAASDNN</sequence>
<name>A0A7Y0EJD7_9CLOT</name>
<dbReference type="EMBL" id="JABBNI010000047">
    <property type="protein sequence ID" value="NMM64535.1"/>
    <property type="molecule type" value="Genomic_DNA"/>
</dbReference>
<dbReference type="InterPro" id="IPR050515">
    <property type="entry name" value="Beta-lactam/transpept"/>
</dbReference>
<dbReference type="Pfam" id="PF00905">
    <property type="entry name" value="Transpeptidase"/>
    <property type="match status" value="2"/>
</dbReference>
<dbReference type="GO" id="GO:0005886">
    <property type="term" value="C:plasma membrane"/>
    <property type="evidence" value="ECO:0007669"/>
    <property type="project" value="UniProtKB-SubCell"/>
</dbReference>
<dbReference type="InterPro" id="IPR005311">
    <property type="entry name" value="PBP_dimer"/>
</dbReference>
<dbReference type="PANTHER" id="PTHR30627:SF2">
    <property type="entry name" value="PEPTIDOGLYCAN D,D-TRANSPEPTIDASE MRDA"/>
    <property type="match status" value="1"/>
</dbReference>
<feature type="transmembrane region" description="Helical" evidence="11">
    <location>
        <begin position="12"/>
        <end position="36"/>
    </location>
</feature>
<feature type="domain" description="Penicillin-binding protein transpeptidase" evidence="12">
    <location>
        <begin position="377"/>
        <end position="590"/>
    </location>
</feature>
<evidence type="ECO:0000256" key="2">
    <source>
        <dbReference type="ARBA" id="ARBA00004236"/>
    </source>
</evidence>
<evidence type="ECO:0000256" key="5">
    <source>
        <dbReference type="ARBA" id="ARBA00022692"/>
    </source>
</evidence>
<evidence type="ECO:0000256" key="6">
    <source>
        <dbReference type="ARBA" id="ARBA00022960"/>
    </source>
</evidence>
<dbReference type="GO" id="GO:0071555">
    <property type="term" value="P:cell wall organization"/>
    <property type="evidence" value="ECO:0007669"/>
    <property type="project" value="UniProtKB-KW"/>
</dbReference>
<evidence type="ECO:0000256" key="9">
    <source>
        <dbReference type="ARBA" id="ARBA00023136"/>
    </source>
</evidence>
<comment type="subcellular location">
    <subcellularLocation>
        <location evidence="2">Cell membrane</location>
    </subcellularLocation>
    <subcellularLocation>
        <location evidence="1">Membrane</location>
        <topology evidence="1">Single-pass membrane protein</topology>
    </subcellularLocation>
</comment>
<dbReference type="GO" id="GO:0008658">
    <property type="term" value="F:penicillin binding"/>
    <property type="evidence" value="ECO:0007669"/>
    <property type="project" value="InterPro"/>
</dbReference>
<dbReference type="PANTHER" id="PTHR30627">
    <property type="entry name" value="PEPTIDOGLYCAN D,D-TRANSPEPTIDASE"/>
    <property type="match status" value="1"/>
</dbReference>
<dbReference type="RefSeq" id="WP_169299130.1">
    <property type="nucleotide sequence ID" value="NZ_JABBNI010000047.1"/>
</dbReference>
<feature type="domain" description="Penicillin-binding protein transpeptidase" evidence="12">
    <location>
        <begin position="688"/>
        <end position="859"/>
    </location>
</feature>
<keyword evidence="10" id="KW-0961">Cell wall biogenesis/degradation</keyword>
<gene>
    <name evidence="14" type="ORF">HBE96_18165</name>
</gene>
<dbReference type="Proteomes" id="UP000537131">
    <property type="component" value="Unassembled WGS sequence"/>
</dbReference>
<dbReference type="GO" id="GO:0009252">
    <property type="term" value="P:peptidoglycan biosynthetic process"/>
    <property type="evidence" value="ECO:0007669"/>
    <property type="project" value="UniProtKB-KW"/>
</dbReference>
<evidence type="ECO:0000256" key="8">
    <source>
        <dbReference type="ARBA" id="ARBA00022989"/>
    </source>
</evidence>
<proteinExistence type="inferred from homology"/>
<dbReference type="SUPFAM" id="SSF56601">
    <property type="entry name" value="beta-lactamase/transpeptidase-like"/>
    <property type="match status" value="1"/>
</dbReference>
<dbReference type="Pfam" id="PF03717">
    <property type="entry name" value="PBP_dimer"/>
    <property type="match status" value="1"/>
</dbReference>
<dbReference type="SUPFAM" id="SSF56519">
    <property type="entry name" value="Penicillin binding protein dimerisation domain"/>
    <property type="match status" value="1"/>
</dbReference>
<keyword evidence="4" id="KW-1003">Cell membrane</keyword>
<evidence type="ECO:0000256" key="10">
    <source>
        <dbReference type="ARBA" id="ARBA00023316"/>
    </source>
</evidence>
<keyword evidence="8 11" id="KW-1133">Transmembrane helix</keyword>
<dbReference type="GO" id="GO:0071972">
    <property type="term" value="F:peptidoglycan L,D-transpeptidase activity"/>
    <property type="evidence" value="ECO:0007669"/>
    <property type="project" value="TreeGrafter"/>
</dbReference>